<protein>
    <submittedName>
        <fullName evidence="1">Uncharacterized protein</fullName>
    </submittedName>
</protein>
<comment type="caution">
    <text evidence="1">The sequence shown here is derived from an EMBL/GenBank/DDBJ whole genome shotgun (WGS) entry which is preliminary data.</text>
</comment>
<organism evidence="1 2">
    <name type="scientific">Novymonas esmeraldas</name>
    <dbReference type="NCBI Taxonomy" id="1808958"/>
    <lineage>
        <taxon>Eukaryota</taxon>
        <taxon>Discoba</taxon>
        <taxon>Euglenozoa</taxon>
        <taxon>Kinetoplastea</taxon>
        <taxon>Metakinetoplastina</taxon>
        <taxon>Trypanosomatida</taxon>
        <taxon>Trypanosomatidae</taxon>
        <taxon>Novymonas</taxon>
    </lineage>
</organism>
<accession>A0AAW0F4X7</accession>
<evidence type="ECO:0000313" key="1">
    <source>
        <dbReference type="EMBL" id="KAK7200719.1"/>
    </source>
</evidence>
<dbReference type="Proteomes" id="UP001430356">
    <property type="component" value="Unassembled WGS sequence"/>
</dbReference>
<proteinExistence type="predicted"/>
<reference evidence="1 2" key="1">
    <citation type="journal article" date="2021" name="MBio">
        <title>A New Model Trypanosomatid, Novymonas esmeraldas: Genomic Perception of Its 'Candidatus Pandoraea novymonadis' Endosymbiont.</title>
        <authorList>
            <person name="Zakharova A."/>
            <person name="Saura A."/>
            <person name="Butenko A."/>
            <person name="Podesvova L."/>
            <person name="Warmusova S."/>
            <person name="Kostygov A.Y."/>
            <person name="Nenarokova A."/>
            <person name="Lukes J."/>
            <person name="Opperdoes F.R."/>
            <person name="Yurchenko V."/>
        </authorList>
    </citation>
    <scope>NUCLEOTIDE SEQUENCE [LARGE SCALE GENOMIC DNA]</scope>
    <source>
        <strain evidence="1 2">E262AT.01</strain>
    </source>
</reference>
<sequence>MYKKRLVAFYKRHNPACLDSVDEILDIFAGREEELLRVLAEKYAGQEEPHEDDGLAAAPPLATSGRHAIAAETAGCVRDRGTKGQTTSMDELCQRLSEALRGKGEEVGMLAARVRTLEARLEEQKGGYSTSSTAPPFLSSDASRGVDFREMQKRIGCCEAEIDELRATNYSLRKDVVVLQAEKEALRRQRRVDEDSMRALRAALRDGERRERRLIEASGALELGSGGPLHEREFLDIIRSSQEQLTAFYEDKMASMEAEMERFYAHTVECIHEKDAIIAALKAERLAD</sequence>
<gene>
    <name evidence="1" type="ORF">NESM_000129500</name>
</gene>
<name>A0AAW0F4X7_9TRYP</name>
<evidence type="ECO:0000313" key="2">
    <source>
        <dbReference type="Proteomes" id="UP001430356"/>
    </source>
</evidence>
<dbReference type="EMBL" id="JAECZO010000007">
    <property type="protein sequence ID" value="KAK7200719.1"/>
    <property type="molecule type" value="Genomic_DNA"/>
</dbReference>
<keyword evidence="2" id="KW-1185">Reference proteome</keyword>
<dbReference type="AlphaFoldDB" id="A0AAW0F4X7"/>